<sequence>MINIRGLDHVVLRTTKLDQMLHFYQTVLGCQLERELAQGLTQLRAGNALIDIVTVDSELGQLGGQAPQQNGRNVDHFCLQITSVDETELTAFLDRHHIPHSDFAERYGAQGFGRSVYLDDPEGNVVELKPYVETSEASAINVQ</sequence>
<dbReference type="PROSITE" id="PS51257">
    <property type="entry name" value="PROKAR_LIPOPROTEIN"/>
    <property type="match status" value="1"/>
</dbReference>
<dbReference type="InterPro" id="IPR029068">
    <property type="entry name" value="Glyas_Bleomycin-R_OHBP_Dase"/>
</dbReference>
<gene>
    <name evidence="2" type="ORF">AMR76_19880</name>
</gene>
<dbReference type="InterPro" id="IPR004360">
    <property type="entry name" value="Glyas_Fos-R_dOase_dom"/>
</dbReference>
<dbReference type="PANTHER" id="PTHR21366">
    <property type="entry name" value="GLYOXALASE FAMILY PROTEIN"/>
    <property type="match status" value="1"/>
</dbReference>
<dbReference type="PANTHER" id="PTHR21366:SF14">
    <property type="entry name" value="GLYOXALASE DOMAIN-CONTAINING PROTEIN 5"/>
    <property type="match status" value="1"/>
</dbReference>
<dbReference type="PROSITE" id="PS51819">
    <property type="entry name" value="VOC"/>
    <property type="match status" value="1"/>
</dbReference>
<dbReference type="RefSeq" id="WP_055466986.1">
    <property type="nucleotide sequence ID" value="NZ_JAKNQA010000067.1"/>
</dbReference>
<organism evidence="2 3">
    <name type="scientific">Vibrio furnissii</name>
    <dbReference type="NCBI Taxonomy" id="29494"/>
    <lineage>
        <taxon>Bacteria</taxon>
        <taxon>Pseudomonadati</taxon>
        <taxon>Pseudomonadota</taxon>
        <taxon>Gammaproteobacteria</taxon>
        <taxon>Vibrionales</taxon>
        <taxon>Vibrionaceae</taxon>
        <taxon>Vibrio</taxon>
    </lineage>
</organism>
<dbReference type="Pfam" id="PF00903">
    <property type="entry name" value="Glyoxalase"/>
    <property type="match status" value="1"/>
</dbReference>
<evidence type="ECO:0000259" key="1">
    <source>
        <dbReference type="PROSITE" id="PS51819"/>
    </source>
</evidence>
<keyword evidence="3" id="KW-1185">Reference proteome</keyword>
<dbReference type="InParanoid" id="A0A0Q2M7R6"/>
<dbReference type="InterPro" id="IPR037523">
    <property type="entry name" value="VOC_core"/>
</dbReference>
<dbReference type="InterPro" id="IPR050383">
    <property type="entry name" value="GlyoxalaseI/FosfomycinResist"/>
</dbReference>
<dbReference type="AlphaFoldDB" id="A0A0Q2M7R6"/>
<protein>
    <submittedName>
        <fullName evidence="2">Lactoylglutathione lyase</fullName>
    </submittedName>
</protein>
<dbReference type="SUPFAM" id="SSF54593">
    <property type="entry name" value="Glyoxalase/Bleomycin resistance protein/Dihydroxybiphenyl dioxygenase"/>
    <property type="match status" value="1"/>
</dbReference>
<dbReference type="GO" id="GO:0016829">
    <property type="term" value="F:lyase activity"/>
    <property type="evidence" value="ECO:0007669"/>
    <property type="project" value="UniProtKB-KW"/>
</dbReference>
<proteinExistence type="predicted"/>
<evidence type="ECO:0000313" key="2">
    <source>
        <dbReference type="EMBL" id="KQH84105.1"/>
    </source>
</evidence>
<dbReference type="Gene3D" id="3.10.180.10">
    <property type="entry name" value="2,3-Dihydroxybiphenyl 1,2-Dioxygenase, domain 1"/>
    <property type="match status" value="1"/>
</dbReference>
<accession>A0A0Q2M7R6</accession>
<dbReference type="Proteomes" id="UP000051221">
    <property type="component" value="Unassembled WGS sequence"/>
</dbReference>
<keyword evidence="2" id="KW-0456">Lyase</keyword>
<feature type="domain" description="VOC" evidence="1">
    <location>
        <begin position="6"/>
        <end position="131"/>
    </location>
</feature>
<name>A0A0Q2M7R6_VIBFU</name>
<reference evidence="2 3" key="1">
    <citation type="submission" date="2015-08" db="EMBL/GenBank/DDBJ databases">
        <title>Antibacterial properties of a collection of Vibrionaceae strains.</title>
        <authorList>
            <person name="Giubergia S."/>
        </authorList>
    </citation>
    <scope>NUCLEOTIDE SEQUENCE [LARGE SCALE GENOMIC DNA]</scope>
    <source>
        <strain evidence="2 3">S0821</strain>
    </source>
</reference>
<evidence type="ECO:0000313" key="3">
    <source>
        <dbReference type="Proteomes" id="UP000051221"/>
    </source>
</evidence>
<dbReference type="EMBL" id="LKHS01000022">
    <property type="protein sequence ID" value="KQH84105.1"/>
    <property type="molecule type" value="Genomic_DNA"/>
</dbReference>
<comment type="caution">
    <text evidence="2">The sequence shown here is derived from an EMBL/GenBank/DDBJ whole genome shotgun (WGS) entry which is preliminary data.</text>
</comment>